<accession>A0A073KAK8</accession>
<dbReference type="PANTHER" id="PTHR22911">
    <property type="entry name" value="ACYL-MALONYL CONDENSING ENZYME-RELATED"/>
    <property type="match status" value="1"/>
</dbReference>
<dbReference type="Pfam" id="PF00892">
    <property type="entry name" value="EamA"/>
    <property type="match status" value="1"/>
</dbReference>
<evidence type="ECO:0000313" key="6">
    <source>
        <dbReference type="Proteomes" id="UP000027778"/>
    </source>
</evidence>
<keyword evidence="6" id="KW-1185">Reference proteome</keyword>
<dbReference type="SUPFAM" id="SSF103481">
    <property type="entry name" value="Multidrug resistance efflux transporter EmrE"/>
    <property type="match status" value="1"/>
</dbReference>
<dbReference type="PANTHER" id="PTHR22911:SF137">
    <property type="entry name" value="SOLUTE CARRIER FAMILY 35 MEMBER G2-RELATED"/>
    <property type="match status" value="1"/>
</dbReference>
<dbReference type="Gene3D" id="1.10.3730.20">
    <property type="match status" value="1"/>
</dbReference>
<dbReference type="RefSeq" id="WP_033674396.1">
    <property type="nucleotide sequence ID" value="NZ_JOTM01000007.1"/>
</dbReference>
<keyword evidence="3" id="KW-1133">Transmembrane helix</keyword>
<evidence type="ECO:0000256" key="1">
    <source>
        <dbReference type="ARBA" id="ARBA00004127"/>
    </source>
</evidence>
<dbReference type="OrthoDB" id="9806718at2"/>
<feature type="transmembrane region" description="Helical" evidence="3">
    <location>
        <begin position="38"/>
        <end position="56"/>
    </location>
</feature>
<dbReference type="GO" id="GO:0016020">
    <property type="term" value="C:membrane"/>
    <property type="evidence" value="ECO:0007669"/>
    <property type="project" value="InterPro"/>
</dbReference>
<sequence>MSSWLLFALLSAIAAALVSIFGKIGLDGIDANVATTVRSIIMALFMIGVIMIQGKFQSIGDVLLNKKALLFITLSGVAGASSWLFYFLALKTGKVSQVAPVDKLSVVFSIILAMIILGEKLNFMTGIGVLCITAGVLFIAFS</sequence>
<proteinExistence type="inferred from homology"/>
<organism evidence="5 6">
    <name type="scientific">Bacillus gaemokensis</name>
    <dbReference type="NCBI Taxonomy" id="574375"/>
    <lineage>
        <taxon>Bacteria</taxon>
        <taxon>Bacillati</taxon>
        <taxon>Bacillota</taxon>
        <taxon>Bacilli</taxon>
        <taxon>Bacillales</taxon>
        <taxon>Bacillaceae</taxon>
        <taxon>Bacillus</taxon>
        <taxon>Bacillus cereus group</taxon>
    </lineage>
</organism>
<comment type="caution">
    <text evidence="5">The sequence shown here is derived from an EMBL/GenBank/DDBJ whole genome shotgun (WGS) entry which is preliminary data.</text>
</comment>
<keyword evidence="3" id="KW-0812">Transmembrane</keyword>
<protein>
    <submittedName>
        <fullName evidence="5">Membrane protein</fullName>
    </submittedName>
</protein>
<dbReference type="InterPro" id="IPR037185">
    <property type="entry name" value="EmrE-like"/>
</dbReference>
<feature type="transmembrane region" description="Helical" evidence="3">
    <location>
        <begin position="95"/>
        <end position="116"/>
    </location>
</feature>
<feature type="transmembrane region" description="Helical" evidence="3">
    <location>
        <begin position="68"/>
        <end position="89"/>
    </location>
</feature>
<comment type="subcellular location">
    <subcellularLocation>
        <location evidence="1">Endomembrane system</location>
        <topology evidence="1">Multi-pass membrane protein</topology>
    </subcellularLocation>
</comment>
<evidence type="ECO:0000259" key="4">
    <source>
        <dbReference type="Pfam" id="PF00892"/>
    </source>
</evidence>
<dbReference type="InterPro" id="IPR000620">
    <property type="entry name" value="EamA_dom"/>
</dbReference>
<keyword evidence="3" id="KW-0472">Membrane</keyword>
<comment type="similarity">
    <text evidence="2">Belongs to the EamA transporter family.</text>
</comment>
<dbReference type="EMBL" id="JOTM01000007">
    <property type="protein sequence ID" value="KEK24324.1"/>
    <property type="molecule type" value="Genomic_DNA"/>
</dbReference>
<dbReference type="AlphaFoldDB" id="A0A073KAK8"/>
<evidence type="ECO:0000313" key="5">
    <source>
        <dbReference type="EMBL" id="KEK24324.1"/>
    </source>
</evidence>
<reference evidence="5 6" key="1">
    <citation type="submission" date="2014-06" db="EMBL/GenBank/DDBJ databases">
        <title>Draft genome sequence of Bacillus gaemokensis JCM 15801 (MCCC 1A00707).</title>
        <authorList>
            <person name="Lai Q."/>
            <person name="Liu Y."/>
            <person name="Shao Z."/>
        </authorList>
    </citation>
    <scope>NUCLEOTIDE SEQUENCE [LARGE SCALE GENOMIC DNA]</scope>
    <source>
        <strain evidence="5 6">JCM 15801</strain>
    </source>
</reference>
<feature type="domain" description="EamA" evidence="4">
    <location>
        <begin position="3"/>
        <end position="140"/>
    </location>
</feature>
<dbReference type="Proteomes" id="UP000027778">
    <property type="component" value="Unassembled WGS sequence"/>
</dbReference>
<name>A0A073KAK8_9BACI</name>
<evidence type="ECO:0000256" key="3">
    <source>
        <dbReference type="SAM" id="Phobius"/>
    </source>
</evidence>
<gene>
    <name evidence="5" type="ORF">BAGA_26645</name>
</gene>
<dbReference type="eggNOG" id="COG2510">
    <property type="taxonomic scope" value="Bacteria"/>
</dbReference>
<feature type="transmembrane region" description="Helical" evidence="3">
    <location>
        <begin position="123"/>
        <end position="141"/>
    </location>
</feature>
<evidence type="ECO:0000256" key="2">
    <source>
        <dbReference type="ARBA" id="ARBA00007362"/>
    </source>
</evidence>